<dbReference type="InterPro" id="IPR003439">
    <property type="entry name" value="ABC_transporter-like_ATP-bd"/>
</dbReference>
<dbReference type="Proteomes" id="UP000829401">
    <property type="component" value="Chromosome"/>
</dbReference>
<evidence type="ECO:0000313" key="1">
    <source>
        <dbReference type="EMBL" id="UNO47826.1"/>
    </source>
</evidence>
<dbReference type="InterPro" id="IPR032781">
    <property type="entry name" value="ABC_tran_Xtn"/>
</dbReference>
<dbReference type="CDD" id="cd03221">
    <property type="entry name" value="ABCF_EF-3"/>
    <property type="match status" value="1"/>
</dbReference>
<evidence type="ECO:0000313" key="2">
    <source>
        <dbReference type="Proteomes" id="UP000829401"/>
    </source>
</evidence>
<dbReference type="PROSITE" id="PS00211">
    <property type="entry name" value="ABC_TRANSPORTER_1"/>
    <property type="match status" value="1"/>
</dbReference>
<dbReference type="FunFam" id="3.40.50.300:FF:000011">
    <property type="entry name" value="Putative ABC transporter ATP-binding component"/>
    <property type="match status" value="1"/>
</dbReference>
<dbReference type="InterPro" id="IPR003593">
    <property type="entry name" value="AAA+_ATPase"/>
</dbReference>
<dbReference type="PANTHER" id="PTHR42855:SF2">
    <property type="entry name" value="DRUG RESISTANCE ABC TRANSPORTER,ATP-BINDING PROTEIN"/>
    <property type="match status" value="1"/>
</dbReference>
<dbReference type="SUPFAM" id="SSF52540">
    <property type="entry name" value="P-loop containing nucleoside triphosphate hydrolases"/>
    <property type="match status" value="1"/>
</dbReference>
<dbReference type="InterPro" id="IPR051309">
    <property type="entry name" value="ABCF_ATPase"/>
</dbReference>
<accession>T0BJV4</accession>
<dbReference type="InterPro" id="IPR027417">
    <property type="entry name" value="P-loop_NTPase"/>
</dbReference>
<reference evidence="2" key="1">
    <citation type="journal article" date="2022" name="G3 (Bethesda)">
        <title>Unveiling the complete genome sequence of Alicyclobacillus acidoterrestris DSM 3922T, a taint-producing strain.</title>
        <authorList>
            <person name="Leonardo I.C."/>
            <person name="Barreto Crespo M.T."/>
            <person name="Gaspar F.B."/>
        </authorList>
    </citation>
    <scope>NUCLEOTIDE SEQUENCE [LARGE SCALE GENOMIC DNA]</scope>
    <source>
        <strain evidence="2">DSM 3922</strain>
    </source>
</reference>
<dbReference type="AlphaFoldDB" id="T0BJV4"/>
<accession>A0A9E7CXE9</accession>
<dbReference type="SMART" id="SM00382">
    <property type="entry name" value="AAA"/>
    <property type="match status" value="1"/>
</dbReference>
<dbReference type="EMBL" id="CP080467">
    <property type="protein sequence ID" value="UNO47826.1"/>
    <property type="molecule type" value="Genomic_DNA"/>
</dbReference>
<name>T0BJV4_ALIAG</name>
<dbReference type="KEGG" id="aaco:K1I37_14170"/>
<dbReference type="RefSeq" id="WP_021298626.1">
    <property type="nucleotide sequence ID" value="NZ_AURB01000200.1"/>
</dbReference>
<keyword evidence="1" id="KW-0067">ATP-binding</keyword>
<dbReference type="Gene3D" id="3.40.50.300">
    <property type="entry name" value="P-loop containing nucleotide triphosphate hydrolases"/>
    <property type="match status" value="1"/>
</dbReference>
<dbReference type="GO" id="GO:0005524">
    <property type="term" value="F:ATP binding"/>
    <property type="evidence" value="ECO:0007669"/>
    <property type="project" value="UniProtKB-KW"/>
</dbReference>
<dbReference type="PANTHER" id="PTHR42855">
    <property type="entry name" value="ABC TRANSPORTER ATP-BINDING SUBUNIT"/>
    <property type="match status" value="1"/>
</dbReference>
<dbReference type="InterPro" id="IPR017871">
    <property type="entry name" value="ABC_transporter-like_CS"/>
</dbReference>
<organism evidence="1 2">
    <name type="scientific">Alicyclobacillus acidoterrestris (strain ATCC 49025 / DSM 3922 / CIP 106132 / NCIMB 13137 / GD3B)</name>
    <dbReference type="NCBI Taxonomy" id="1356854"/>
    <lineage>
        <taxon>Bacteria</taxon>
        <taxon>Bacillati</taxon>
        <taxon>Bacillota</taxon>
        <taxon>Bacilli</taxon>
        <taxon>Bacillales</taxon>
        <taxon>Alicyclobacillaceae</taxon>
        <taxon>Alicyclobacillus</taxon>
    </lineage>
</organism>
<dbReference type="OrthoDB" id="9760950at2"/>
<dbReference type="STRING" id="1356854.N007_17440"/>
<dbReference type="Pfam" id="PF12848">
    <property type="entry name" value="ABC_tran_Xtn"/>
    <property type="match status" value="1"/>
</dbReference>
<dbReference type="Pfam" id="PF00005">
    <property type="entry name" value="ABC_tran"/>
    <property type="match status" value="1"/>
</dbReference>
<proteinExistence type="predicted"/>
<gene>
    <name evidence="1" type="ORF">K1I37_14170</name>
</gene>
<dbReference type="PROSITE" id="PS50893">
    <property type="entry name" value="ABC_TRANSPORTER_2"/>
    <property type="match status" value="1"/>
</dbReference>
<protein>
    <submittedName>
        <fullName evidence="1">ATP-binding cassette domain-containing protein</fullName>
    </submittedName>
</protein>
<sequence length="314" mass="36094">MLFALKVDNVAKDWNGKRLFEHASLQVSMGERVALIGRNGVGKTSFLDGLIGRTTFDEGVITRGVPLNEWGWVEQQIHVDQDMTLFDFVHSAHQKLSQLKAQMAHMQQRLEMGVNDQQVVDEYLKQMDTYADMGGYEYERSVEVALKRLGLNASLFSVPYAQLSGGQKTRAQFAKLSILQPQFLLLDEPTNHLDAEMLQWLESWLISYPGSILFVSHDRHFIDAVANTTYELTPAGTKAYKGGYTAFRAAKDMELRTQQSLYHKQQQERKALLEAIQRYKQWYERAHHAASERDPVAKKKHKNMPRVLWQRNAH</sequence>
<dbReference type="eggNOG" id="COG0488">
    <property type="taxonomic scope" value="Bacteria"/>
</dbReference>
<dbReference type="GO" id="GO:0016887">
    <property type="term" value="F:ATP hydrolysis activity"/>
    <property type="evidence" value="ECO:0007669"/>
    <property type="project" value="InterPro"/>
</dbReference>
<keyword evidence="2" id="KW-1185">Reference proteome</keyword>
<keyword evidence="1" id="KW-0547">Nucleotide-binding</keyword>